<reference evidence="5 6" key="1">
    <citation type="journal article" date="2012" name="J. Bacteriol.">
        <title>Complete Genome Sequence of Providencia stuartii Clinical Isolate MRSN 2154.</title>
        <authorList>
            <person name="Clifford R.J."/>
            <person name="Hang J."/>
            <person name="Riley M.C."/>
            <person name="Onmus-Leone F."/>
            <person name="Kuschner R.A."/>
            <person name="Lesho E.P."/>
            <person name="Waterman P.E."/>
        </authorList>
    </citation>
    <scope>NUCLEOTIDE SEQUENCE [LARGE SCALE GENOMIC DNA]</scope>
    <source>
        <strain evidence="5 6">MRSN 2154</strain>
    </source>
</reference>
<dbReference type="InterPro" id="IPR036390">
    <property type="entry name" value="WH_DNA-bd_sf"/>
</dbReference>
<evidence type="ECO:0000259" key="4">
    <source>
        <dbReference type="PROSITE" id="PS51000"/>
    </source>
</evidence>
<dbReference type="Pfam" id="PF08220">
    <property type="entry name" value="HTH_DeoR"/>
    <property type="match status" value="1"/>
</dbReference>
<dbReference type="GO" id="GO:0003677">
    <property type="term" value="F:DNA binding"/>
    <property type="evidence" value="ECO:0007669"/>
    <property type="project" value="UniProtKB-KW"/>
</dbReference>
<dbReference type="GO" id="GO:0003700">
    <property type="term" value="F:DNA-binding transcription factor activity"/>
    <property type="evidence" value="ECO:0007669"/>
    <property type="project" value="InterPro"/>
</dbReference>
<dbReference type="GO" id="GO:0016301">
    <property type="term" value="F:kinase activity"/>
    <property type="evidence" value="ECO:0007669"/>
    <property type="project" value="UniProtKB-KW"/>
</dbReference>
<dbReference type="KEGG" id="psi:S70_04255"/>
<keyword evidence="5" id="KW-0808">Transferase</keyword>
<dbReference type="Gene3D" id="1.10.10.10">
    <property type="entry name" value="Winged helix-like DNA-binding domain superfamily/Winged helix DNA-binding domain"/>
    <property type="match status" value="1"/>
</dbReference>
<evidence type="ECO:0000256" key="3">
    <source>
        <dbReference type="ARBA" id="ARBA00023163"/>
    </source>
</evidence>
<name>A0A140NL86_PROSM</name>
<dbReference type="InterPro" id="IPR001034">
    <property type="entry name" value="DeoR_HTH"/>
</dbReference>
<dbReference type="PROSITE" id="PS00894">
    <property type="entry name" value="HTH_DEOR_1"/>
    <property type="match status" value="1"/>
</dbReference>
<dbReference type="PROSITE" id="PS51000">
    <property type="entry name" value="HTH_DEOR_2"/>
    <property type="match status" value="1"/>
</dbReference>
<evidence type="ECO:0000256" key="1">
    <source>
        <dbReference type="ARBA" id="ARBA00023015"/>
    </source>
</evidence>
<keyword evidence="3" id="KW-0804">Transcription</keyword>
<sequence>MKAERHKKIINFLKNAGSAKVSVLSKELNVTKETIRADLNSLAKKELLTVAMVAHSLNLNP</sequence>
<dbReference type="AlphaFoldDB" id="A0A140NL86"/>
<evidence type="ECO:0000313" key="5">
    <source>
        <dbReference type="EMBL" id="AFH92732.1"/>
    </source>
</evidence>
<keyword evidence="1" id="KW-0805">Transcription regulation</keyword>
<dbReference type="InterPro" id="IPR018356">
    <property type="entry name" value="Tscrpt_reg_HTH_DeoR_CS"/>
</dbReference>
<gene>
    <name evidence="5" type="ordered locus">S70_04255</name>
</gene>
<dbReference type="HOGENOM" id="CLU_2919116_0_0_6"/>
<dbReference type="Proteomes" id="UP000005012">
    <property type="component" value="Chromosome"/>
</dbReference>
<evidence type="ECO:0000313" key="6">
    <source>
        <dbReference type="Proteomes" id="UP000005012"/>
    </source>
</evidence>
<dbReference type="SUPFAM" id="SSF46785">
    <property type="entry name" value="Winged helix' DNA-binding domain"/>
    <property type="match status" value="1"/>
</dbReference>
<dbReference type="EMBL" id="CP003488">
    <property type="protein sequence ID" value="AFH92732.1"/>
    <property type="molecule type" value="Genomic_DNA"/>
</dbReference>
<accession>A0A140NL86</accession>
<keyword evidence="5" id="KW-0418">Kinase</keyword>
<reference evidence="6" key="2">
    <citation type="submission" date="2012-04" db="EMBL/GenBank/DDBJ databases">
        <title>Complete genome sequence of Providencia stuartii clinical isolate MRSN 2154.</title>
        <authorList>
            <person name="Clifford R.J."/>
            <person name="Hang J."/>
            <person name="Riley M.C."/>
            <person name="Onmus-Leone F."/>
            <person name="Kuschner R.A."/>
            <person name="Lesho E.P."/>
            <person name="Waterman P.E."/>
        </authorList>
    </citation>
    <scope>NUCLEOTIDE SEQUENCE [LARGE SCALE GENOMIC DNA]</scope>
    <source>
        <strain evidence="6">MRSN 2154</strain>
    </source>
</reference>
<protein>
    <submittedName>
        <fullName evidence="5">Carbohydrate kinase</fullName>
    </submittedName>
</protein>
<organism evidence="5 6">
    <name type="scientific">Providencia stuartii (strain MRSN 2154)</name>
    <dbReference type="NCBI Taxonomy" id="1157951"/>
    <lineage>
        <taxon>Bacteria</taxon>
        <taxon>Pseudomonadati</taxon>
        <taxon>Pseudomonadota</taxon>
        <taxon>Gammaproteobacteria</taxon>
        <taxon>Enterobacterales</taxon>
        <taxon>Morganellaceae</taxon>
        <taxon>Providencia</taxon>
    </lineage>
</organism>
<feature type="domain" description="HTH deoR-type" evidence="4">
    <location>
        <begin position="2"/>
        <end position="57"/>
    </location>
</feature>
<dbReference type="SMART" id="SM00420">
    <property type="entry name" value="HTH_DEOR"/>
    <property type="match status" value="1"/>
</dbReference>
<dbReference type="InterPro" id="IPR036388">
    <property type="entry name" value="WH-like_DNA-bd_sf"/>
</dbReference>
<evidence type="ECO:0000256" key="2">
    <source>
        <dbReference type="ARBA" id="ARBA00023125"/>
    </source>
</evidence>
<dbReference type="PATRIC" id="fig|1157951.4.peg.843"/>
<keyword evidence="2" id="KW-0238">DNA-binding</keyword>
<proteinExistence type="predicted"/>